<reference evidence="1 2" key="1">
    <citation type="submission" date="2024-02" db="EMBL/GenBank/DDBJ databases">
        <authorList>
            <person name="Chen Y."/>
            <person name="Shah S."/>
            <person name="Dougan E. K."/>
            <person name="Thang M."/>
            <person name="Chan C."/>
        </authorList>
    </citation>
    <scope>NUCLEOTIDE SEQUENCE [LARGE SCALE GENOMIC DNA]</scope>
</reference>
<feature type="non-terminal residue" evidence="1">
    <location>
        <position position="349"/>
    </location>
</feature>
<keyword evidence="2" id="KW-1185">Reference proteome</keyword>
<comment type="caution">
    <text evidence="1">The sequence shown here is derived from an EMBL/GenBank/DDBJ whole genome shotgun (WGS) entry which is preliminary data.</text>
</comment>
<gene>
    <name evidence="1" type="ORF">CCMP2556_LOCUS7377</name>
</gene>
<protein>
    <submittedName>
        <fullName evidence="1">Uncharacterized protein</fullName>
    </submittedName>
</protein>
<dbReference type="Proteomes" id="UP001642484">
    <property type="component" value="Unassembled WGS sequence"/>
</dbReference>
<evidence type="ECO:0000313" key="1">
    <source>
        <dbReference type="EMBL" id="CAK9003688.1"/>
    </source>
</evidence>
<name>A0ABP0IMZ2_9DINO</name>
<evidence type="ECO:0000313" key="2">
    <source>
        <dbReference type="Proteomes" id="UP001642484"/>
    </source>
</evidence>
<dbReference type="EMBL" id="CAXAMN010003277">
    <property type="protein sequence ID" value="CAK9003688.1"/>
    <property type="molecule type" value="Genomic_DNA"/>
</dbReference>
<sequence>MAVTFFRWCDEAASLGPLHLDLTDLVDDRHSPNEIVGADSVRRALVRFTEAIYFLNVIAFETELKAQGKQQPQDAGCGGDTAWAKACGEPMSTCEVSLLQVMKVLPHDTEITLNALRNTARLGRAAMSSRQLSATQFDEVCQLAASLGLADVCNRRCGATGGRQQRVLVKRALTEVTKKAQTQKEPVFELASWLFVQMASGGPEAPESPEQCAEAQPEEVAVVMSPESKVMRRALFAELGNMAMQLVCILDDMDDKFEDDPSLLVEMNLSREEVNRTLRFLRKLSDKARDAQSAILDELVENLDPGRAPEPTAVTHSNIQGERGVAGGRLDVRVQANALTKSNTPVQAT</sequence>
<organism evidence="1 2">
    <name type="scientific">Durusdinium trenchii</name>
    <dbReference type="NCBI Taxonomy" id="1381693"/>
    <lineage>
        <taxon>Eukaryota</taxon>
        <taxon>Sar</taxon>
        <taxon>Alveolata</taxon>
        <taxon>Dinophyceae</taxon>
        <taxon>Suessiales</taxon>
        <taxon>Symbiodiniaceae</taxon>
        <taxon>Durusdinium</taxon>
    </lineage>
</organism>
<proteinExistence type="predicted"/>
<accession>A0ABP0IMZ2</accession>